<dbReference type="Gene3D" id="3.10.10.10">
    <property type="entry name" value="HIV Type 1 Reverse Transcriptase, subunit A, domain 1"/>
    <property type="match status" value="1"/>
</dbReference>
<name>A0AAD6A358_9POAL</name>
<dbReference type="InterPro" id="IPR021109">
    <property type="entry name" value="Peptidase_aspartic_dom_sf"/>
</dbReference>
<keyword evidence="4" id="KW-1185">Reference proteome</keyword>
<proteinExistence type="predicted"/>
<gene>
    <name evidence="3" type="ORF">LUZ61_012440</name>
</gene>
<feature type="region of interest" description="Disordered" evidence="2">
    <location>
        <begin position="672"/>
        <end position="715"/>
    </location>
</feature>
<dbReference type="Gene3D" id="2.40.70.10">
    <property type="entry name" value="Acid Proteases"/>
    <property type="match status" value="1"/>
</dbReference>
<dbReference type="Proteomes" id="UP001210211">
    <property type="component" value="Unassembled WGS sequence"/>
</dbReference>
<feature type="compositionally biased region" description="Basic and acidic residues" evidence="2">
    <location>
        <begin position="288"/>
        <end position="307"/>
    </location>
</feature>
<dbReference type="AlphaFoldDB" id="A0AAD6A358"/>
<dbReference type="SUPFAM" id="SSF56672">
    <property type="entry name" value="DNA/RNA polymerases"/>
    <property type="match status" value="1"/>
</dbReference>
<evidence type="ECO:0000313" key="3">
    <source>
        <dbReference type="EMBL" id="KAJ3708735.1"/>
    </source>
</evidence>
<feature type="compositionally biased region" description="Polar residues" evidence="2">
    <location>
        <begin position="447"/>
        <end position="456"/>
    </location>
</feature>
<dbReference type="InterPro" id="IPR043502">
    <property type="entry name" value="DNA/RNA_pol_sf"/>
</dbReference>
<feature type="region of interest" description="Disordered" evidence="2">
    <location>
        <begin position="432"/>
        <end position="456"/>
    </location>
</feature>
<protein>
    <recommendedName>
        <fullName evidence="5">Peptidase A2 domain-containing protein</fullName>
    </recommendedName>
</protein>
<feature type="coiled-coil region" evidence="1">
    <location>
        <begin position="517"/>
        <end position="607"/>
    </location>
</feature>
<evidence type="ECO:0008006" key="5">
    <source>
        <dbReference type="Google" id="ProtNLM"/>
    </source>
</evidence>
<dbReference type="SUPFAM" id="SSF50630">
    <property type="entry name" value="Acid proteases"/>
    <property type="match status" value="1"/>
</dbReference>
<reference evidence="3 4" key="1">
    <citation type="journal article" date="2022" name="Cell">
        <title>Repeat-based holocentromeres influence genome architecture and karyotype evolution.</title>
        <authorList>
            <person name="Hofstatter P.G."/>
            <person name="Thangavel G."/>
            <person name="Lux T."/>
            <person name="Neumann P."/>
            <person name="Vondrak T."/>
            <person name="Novak P."/>
            <person name="Zhang M."/>
            <person name="Costa L."/>
            <person name="Castellani M."/>
            <person name="Scott A."/>
            <person name="Toegelov H."/>
            <person name="Fuchs J."/>
            <person name="Mata-Sucre Y."/>
            <person name="Dias Y."/>
            <person name="Vanzela A.L.L."/>
            <person name="Huettel B."/>
            <person name="Almeida C.C.S."/>
            <person name="Simkova H."/>
            <person name="Souza G."/>
            <person name="Pedrosa-Harand A."/>
            <person name="Macas J."/>
            <person name="Mayer K.F.X."/>
            <person name="Houben A."/>
            <person name="Marques A."/>
        </authorList>
    </citation>
    <scope>NUCLEOTIDE SEQUENCE [LARGE SCALE GENOMIC DNA]</scope>
    <source>
        <strain evidence="3">RhyTen1mFocal</strain>
    </source>
</reference>
<feature type="region of interest" description="Disordered" evidence="2">
    <location>
        <begin position="620"/>
        <end position="644"/>
    </location>
</feature>
<organism evidence="3 4">
    <name type="scientific">Rhynchospora tenuis</name>
    <dbReference type="NCBI Taxonomy" id="198213"/>
    <lineage>
        <taxon>Eukaryota</taxon>
        <taxon>Viridiplantae</taxon>
        <taxon>Streptophyta</taxon>
        <taxon>Embryophyta</taxon>
        <taxon>Tracheophyta</taxon>
        <taxon>Spermatophyta</taxon>
        <taxon>Magnoliopsida</taxon>
        <taxon>Liliopsida</taxon>
        <taxon>Poales</taxon>
        <taxon>Cyperaceae</taxon>
        <taxon>Cyperoideae</taxon>
        <taxon>Rhynchosporeae</taxon>
        <taxon>Rhynchospora</taxon>
    </lineage>
</organism>
<comment type="caution">
    <text evidence="3">The sequence shown here is derived from an EMBL/GenBank/DDBJ whole genome shotgun (WGS) entry which is preliminary data.</text>
</comment>
<feature type="compositionally biased region" description="Basic and acidic residues" evidence="2">
    <location>
        <begin position="672"/>
        <end position="699"/>
    </location>
</feature>
<sequence>MVTEGDTRSNGNRPRMTVGDYNVVAHLRKIPALLSVFDALMVSQELRESLIYALQNPASFQAYFAQEAREEVAQIEPEPHITFTDDDLMAGTADHNRPLYTTGIIYGKKINKILVDPGSSISIMPLKTLVQLSLSIRETKKDKIRIHGFNHQYQKALGSTVIDIDFGEIVTPVKFFIIEADTTYKALLGRPWLHENGLVPSTLHQCVKFTRDGKQCVIKGDDRPFEAHEAELDDAKYYQPRVEQGAALTKNASSSDAVREAVKRVILKAAIKSQTTQMLWGSDSEPESSEKAEDDVHSPARPCKDSGNEGEGQSSLAVEFMPMEHCKDLTPREREKISKLKTFTVPPKIEEVRFIKIGEVDLEDDQAPPEDCKRWLEESENETKMPPKLQRNTDARMKGLFHRTHCLEPISKRRIEMFQKFWDGDSNEVTKLNGKTSNTRGLGFDTQPGTSKPKTFKNTQVHTSRHISSTETWRRNGSRRQTSNEITMFDVLQRRFQEMVRSQQDVERSMGRLIAQNQDLCRQIAAKKQENQACREKIKELQRRVNKLRQEIARLHDIGERDKDRIIQVSQRNLSHQREIESLSRIAREAREALVSAENQAQLEDTQSHTCHRVTISDMLEDEDPEASNEKDGPDGNTSAQEAASIEASIEQNEAAYRQEIHELQDQISRYKAESRGDGYQKEKSHSYTKRREREELLDRNQGSHSGGPRYKETRNQGYTCHRVTITEVEEEEETLEAEPEASEGEQFILAVKNAPKELEEGGQNTIDELKSVNLGTEEDPRPTFISTSLNPDIERKLTELLKEYRDCFAWSYSEMPGLDPAIAVHKLKIDPEVKPVKQGPRRMRVELEKKVIAEVKKLINAGFIREEETPD</sequence>
<dbReference type="PANTHER" id="PTHR33240:SF15">
    <property type="entry name" value="GAG-PRO-LIKE PROTEIN"/>
    <property type="match status" value="1"/>
</dbReference>
<evidence type="ECO:0000256" key="2">
    <source>
        <dbReference type="SAM" id="MobiDB-lite"/>
    </source>
</evidence>
<dbReference type="CDD" id="cd00303">
    <property type="entry name" value="retropepsin_like"/>
    <property type="match status" value="1"/>
</dbReference>
<evidence type="ECO:0000256" key="1">
    <source>
        <dbReference type="SAM" id="Coils"/>
    </source>
</evidence>
<keyword evidence="1" id="KW-0175">Coiled coil</keyword>
<evidence type="ECO:0000313" key="4">
    <source>
        <dbReference type="Proteomes" id="UP001210211"/>
    </source>
</evidence>
<feature type="region of interest" description="Disordered" evidence="2">
    <location>
        <begin position="277"/>
        <end position="314"/>
    </location>
</feature>
<accession>A0AAD6A358</accession>
<dbReference type="EMBL" id="JAMRDG010000001">
    <property type="protein sequence ID" value="KAJ3708735.1"/>
    <property type="molecule type" value="Genomic_DNA"/>
</dbReference>
<dbReference type="PANTHER" id="PTHR33240">
    <property type="entry name" value="OS08G0508500 PROTEIN"/>
    <property type="match status" value="1"/>
</dbReference>